<evidence type="ECO:0000256" key="2">
    <source>
        <dbReference type="ARBA" id="ARBA00022692"/>
    </source>
</evidence>
<dbReference type="PANTHER" id="PTHR23112:SF0">
    <property type="entry name" value="TRANSMEMBRANE PROTEIN 116"/>
    <property type="match status" value="1"/>
</dbReference>
<dbReference type="GO" id="GO:0005886">
    <property type="term" value="C:plasma membrane"/>
    <property type="evidence" value="ECO:0007669"/>
    <property type="project" value="TreeGrafter"/>
</dbReference>
<evidence type="ECO:0000256" key="4">
    <source>
        <dbReference type="ARBA" id="ARBA00023136"/>
    </source>
</evidence>
<keyword evidence="4 6" id="KW-0472">Membrane</keyword>
<dbReference type="EMBL" id="KZ559625">
    <property type="protein sequence ID" value="PLN76180.1"/>
    <property type="molecule type" value="Genomic_DNA"/>
</dbReference>
<gene>
    <name evidence="8" type="ORF">BDW42DRAFT_26111</name>
</gene>
<feature type="transmembrane region" description="Helical" evidence="6">
    <location>
        <begin position="14"/>
        <end position="39"/>
    </location>
</feature>
<keyword evidence="8" id="KW-0675">Receptor</keyword>
<evidence type="ECO:0000256" key="5">
    <source>
        <dbReference type="SAM" id="MobiDB-lite"/>
    </source>
</evidence>
<name>A0A2J5HGS9_9EURO</name>
<dbReference type="AlphaFoldDB" id="A0A2J5HGS9"/>
<dbReference type="GO" id="GO:0007166">
    <property type="term" value="P:cell surface receptor signaling pathway"/>
    <property type="evidence" value="ECO:0007669"/>
    <property type="project" value="InterPro"/>
</dbReference>
<dbReference type="InterPro" id="IPR017981">
    <property type="entry name" value="GPCR_2-like_7TM"/>
</dbReference>
<evidence type="ECO:0000313" key="9">
    <source>
        <dbReference type="Proteomes" id="UP000235023"/>
    </source>
</evidence>
<reference evidence="9" key="1">
    <citation type="submission" date="2017-12" db="EMBL/GenBank/DDBJ databases">
        <authorList>
            <consortium name="DOE Joint Genome Institute"/>
            <person name="Mondo S.J."/>
            <person name="Kjaerbolling I."/>
            <person name="Vesth T.C."/>
            <person name="Frisvad J.C."/>
            <person name="Nybo J.L."/>
            <person name="Theobald S."/>
            <person name="Kuo A."/>
            <person name="Bowyer P."/>
            <person name="Matsuda Y."/>
            <person name="Lyhne E.K."/>
            <person name="Kogle M.E."/>
            <person name="Clum A."/>
            <person name="Lipzen A."/>
            <person name="Salamov A."/>
            <person name="Ngan C.Y."/>
            <person name="Daum C."/>
            <person name="Chiniquy J."/>
            <person name="Barry K."/>
            <person name="LaButti K."/>
            <person name="Haridas S."/>
            <person name="Simmons B.A."/>
            <person name="Magnuson J.K."/>
            <person name="Mortensen U.H."/>
            <person name="Larsen T.O."/>
            <person name="Grigoriev I.V."/>
            <person name="Baker S.E."/>
            <person name="Andersen M.R."/>
            <person name="Nordberg H.P."/>
            <person name="Cantor M.N."/>
            <person name="Hua S.X."/>
        </authorList>
    </citation>
    <scope>NUCLEOTIDE SEQUENCE [LARGE SCALE GENOMIC DNA]</scope>
    <source>
        <strain evidence="9">IBT 19404</strain>
    </source>
</reference>
<evidence type="ECO:0000313" key="8">
    <source>
        <dbReference type="EMBL" id="PLN76180.1"/>
    </source>
</evidence>
<dbReference type="OrthoDB" id="18453at2759"/>
<proteinExistence type="predicted"/>
<comment type="subcellular location">
    <subcellularLocation>
        <location evidence="1">Membrane</location>
        <topology evidence="1">Multi-pass membrane protein</topology>
    </subcellularLocation>
</comment>
<dbReference type="Proteomes" id="UP000235023">
    <property type="component" value="Unassembled WGS sequence"/>
</dbReference>
<feature type="transmembrane region" description="Helical" evidence="6">
    <location>
        <begin position="144"/>
        <end position="164"/>
    </location>
</feature>
<dbReference type="SUPFAM" id="SSF81321">
    <property type="entry name" value="Family A G protein-coupled receptor-like"/>
    <property type="match status" value="1"/>
</dbReference>
<dbReference type="Pfam" id="PF05462">
    <property type="entry name" value="Dicty_CAR"/>
    <property type="match status" value="1"/>
</dbReference>
<evidence type="ECO:0000256" key="3">
    <source>
        <dbReference type="ARBA" id="ARBA00022989"/>
    </source>
</evidence>
<keyword evidence="2 6" id="KW-0812">Transmembrane</keyword>
<accession>A0A2J5HGS9</accession>
<dbReference type="PANTHER" id="PTHR23112">
    <property type="entry name" value="G PROTEIN-COUPLED RECEPTOR 157-RELATED"/>
    <property type="match status" value="1"/>
</dbReference>
<dbReference type="GO" id="GO:0007189">
    <property type="term" value="P:adenylate cyclase-activating G protein-coupled receptor signaling pathway"/>
    <property type="evidence" value="ECO:0007669"/>
    <property type="project" value="TreeGrafter"/>
</dbReference>
<evidence type="ECO:0000256" key="1">
    <source>
        <dbReference type="ARBA" id="ARBA00004141"/>
    </source>
</evidence>
<feature type="transmembrane region" description="Helical" evidence="6">
    <location>
        <begin position="51"/>
        <end position="70"/>
    </location>
</feature>
<dbReference type="GO" id="GO:0004930">
    <property type="term" value="F:G protein-coupled receptor activity"/>
    <property type="evidence" value="ECO:0007669"/>
    <property type="project" value="TreeGrafter"/>
</dbReference>
<feature type="domain" description="G-protein coupled receptors family 2 profile 2" evidence="7">
    <location>
        <begin position="16"/>
        <end position="341"/>
    </location>
</feature>
<keyword evidence="3 6" id="KW-1133">Transmembrane helix</keyword>
<feature type="compositionally biased region" description="Polar residues" evidence="5">
    <location>
        <begin position="241"/>
        <end position="259"/>
    </location>
</feature>
<feature type="region of interest" description="Disordered" evidence="5">
    <location>
        <begin position="241"/>
        <end position="267"/>
    </location>
</feature>
<keyword evidence="9" id="KW-1185">Reference proteome</keyword>
<dbReference type="PROSITE" id="PS50261">
    <property type="entry name" value="G_PROTEIN_RECEP_F2_4"/>
    <property type="match status" value="1"/>
</dbReference>
<feature type="transmembrane region" description="Helical" evidence="6">
    <location>
        <begin position="313"/>
        <end position="340"/>
    </location>
</feature>
<evidence type="ECO:0000259" key="7">
    <source>
        <dbReference type="PROSITE" id="PS50261"/>
    </source>
</evidence>
<feature type="transmembrane region" description="Helical" evidence="6">
    <location>
        <begin position="193"/>
        <end position="217"/>
    </location>
</feature>
<feature type="transmembrane region" description="Helical" evidence="6">
    <location>
        <begin position="116"/>
        <end position="132"/>
    </location>
</feature>
<dbReference type="Gene3D" id="1.20.1070.10">
    <property type="entry name" value="Rhodopsin 7-helix transmembrane proteins"/>
    <property type="match status" value="1"/>
</dbReference>
<evidence type="ECO:0000256" key="6">
    <source>
        <dbReference type="SAM" id="Phobius"/>
    </source>
</evidence>
<feature type="transmembrane region" description="Helical" evidence="6">
    <location>
        <begin position="284"/>
        <end position="301"/>
    </location>
</feature>
<protein>
    <submittedName>
        <fullName evidence="8">Family A G protein-coupled receptor-like protein</fullName>
    </submittedName>
</protein>
<organism evidence="8 9">
    <name type="scientific">Aspergillus taichungensis</name>
    <dbReference type="NCBI Taxonomy" id="482145"/>
    <lineage>
        <taxon>Eukaryota</taxon>
        <taxon>Fungi</taxon>
        <taxon>Dikarya</taxon>
        <taxon>Ascomycota</taxon>
        <taxon>Pezizomycotina</taxon>
        <taxon>Eurotiomycetes</taxon>
        <taxon>Eurotiomycetidae</taxon>
        <taxon>Eurotiales</taxon>
        <taxon>Aspergillaceae</taxon>
        <taxon>Aspergillus</taxon>
        <taxon>Aspergillus subgen. Circumdati</taxon>
    </lineage>
</organism>
<sequence length="378" mass="42978">MDAQHTVFTAHQRYILSVIERTCSSVSIVGSLIIIFTFVGSTRFRKPINRLVFYAACGNVMCNVATLVSVSGLEAGSEHGLCQFQAFFLQWQAPVAKETRLGHSADRPPRFMASDALWTFAMACNVYLALFRKHNTEQLRKLEWRYMLLCYGIPFITALVLLFIKNDHQGRVYGQSTQWCWITDSWDYLQIGIFYGPIWCVMAVNFIIYTRVGWYIYRGRRELNRFRGPDTEMGPEIVSSLDSDSRTMQTETTGGSRTPSTERVRLESSDIPEPDSAVRAYTKYAMTFFLAMFITWIPSIANRAYALATPANHYIFGLTSAASFVLPLQGFWNCAIYLVVSWDAMSSVLQDLHHLSISKLRSVAIPRFRIGSNASEKD</sequence>